<comment type="subcellular location">
    <subcellularLocation>
        <location evidence="1">Mitochondrion inner membrane</location>
        <topology evidence="1">Peripheral membrane protein</topology>
    </subcellularLocation>
</comment>
<evidence type="ECO:0000256" key="9">
    <source>
        <dbReference type="ARBA" id="ARBA00047599"/>
    </source>
</evidence>
<dbReference type="InterPro" id="IPR036188">
    <property type="entry name" value="FAD/NAD-bd_sf"/>
</dbReference>
<keyword evidence="4" id="KW-0285">Flavoprotein</keyword>
<keyword evidence="7" id="KW-0560">Oxidoreductase</keyword>
<accession>A0AAV1I827</accession>
<keyword evidence="5" id="KW-0999">Mitochondrion inner membrane</keyword>
<name>A0AAV1I827_9CHLO</name>
<evidence type="ECO:0000259" key="12">
    <source>
        <dbReference type="Pfam" id="PF22366"/>
    </source>
</evidence>
<evidence type="ECO:0000256" key="2">
    <source>
        <dbReference type="ARBA" id="ARBA00005272"/>
    </source>
</evidence>
<dbReference type="InterPro" id="IPR045024">
    <property type="entry name" value="NDH-2"/>
</dbReference>
<feature type="domain" description="FAD/NAD(P)-binding" evidence="11">
    <location>
        <begin position="83"/>
        <end position="415"/>
    </location>
</feature>
<dbReference type="PANTHER" id="PTHR43706">
    <property type="entry name" value="NADH DEHYDROGENASE"/>
    <property type="match status" value="1"/>
</dbReference>
<dbReference type="EMBL" id="CAUYUE010000006">
    <property type="protein sequence ID" value="CAK0781088.1"/>
    <property type="molecule type" value="Genomic_DNA"/>
</dbReference>
<evidence type="ECO:0000256" key="6">
    <source>
        <dbReference type="ARBA" id="ARBA00022827"/>
    </source>
</evidence>
<dbReference type="InterPro" id="IPR023753">
    <property type="entry name" value="FAD/NAD-binding_dom"/>
</dbReference>
<dbReference type="GO" id="GO:0050136">
    <property type="term" value="F:NADH dehydrogenase (quinone) (non-electrogenic) activity"/>
    <property type="evidence" value="ECO:0007669"/>
    <property type="project" value="UniProtKB-EC"/>
</dbReference>
<evidence type="ECO:0000256" key="4">
    <source>
        <dbReference type="ARBA" id="ARBA00022630"/>
    </source>
</evidence>
<proteinExistence type="inferred from homology"/>
<evidence type="ECO:0000259" key="11">
    <source>
        <dbReference type="Pfam" id="PF07992"/>
    </source>
</evidence>
<keyword evidence="6" id="KW-0274">FAD</keyword>
<dbReference type="AlphaFoldDB" id="A0AAV1I827"/>
<evidence type="ECO:0000256" key="5">
    <source>
        <dbReference type="ARBA" id="ARBA00022792"/>
    </source>
</evidence>
<feature type="domain" description="External alternative NADH-ubiquinone oxidoreductase-like C-terminal" evidence="12">
    <location>
        <begin position="469"/>
        <end position="532"/>
    </location>
</feature>
<sequence>MANCSENPEAPAFTEWPAEKEFGETIKGKLGDTLGDIQLIFKRTLKKLPNRNRMKAQIRKGMKRASNGDGTSPISLQSDKPIVLVLGSGWAAHSLIKVVDTDKYDVVCVSPRNHFVFTPMLPSSAIGTVEFRSLLEPIRISNPFITYLEAECTEIDVEKKMALCRAQISYEDGRRPQFEVIYDIMVCAVGETTATFGVPGVMEHCYFMKEVTDTVGLRRRIGESFELAALPGTTEEDRRKALHFCVVGGGPTGVEFAGTLRDFVRGDLSRKYPELMADVQVTLLQSGQTILTTFTGNLQNRALETFRKTGVNVRLGVRVTEITESEIVLNDEERIEYGICVWSTGNAARPIVQAISAQIPEQRATMEGRNPATTKLAVDPFLRIDGAMDAIALGDCSRMTGGPLPATAQVAGQQGAYVARMINRGYIPGRGGLTAPFPCRRVEASSISSQDGATVDEKYFSKNFQFLSLGAMAYIGSDKAVTQLEAGKAMFDIAGYISFLLWRSVYVTKQVSTRNRVLILFDWMKTRIFGRDLSVF</sequence>
<evidence type="ECO:0000313" key="13">
    <source>
        <dbReference type="EMBL" id="CAK0781088.1"/>
    </source>
</evidence>
<dbReference type="Pfam" id="PF07992">
    <property type="entry name" value="Pyr_redox_2"/>
    <property type="match status" value="1"/>
</dbReference>
<evidence type="ECO:0000256" key="1">
    <source>
        <dbReference type="ARBA" id="ARBA00004637"/>
    </source>
</evidence>
<evidence type="ECO:0000256" key="3">
    <source>
        <dbReference type="ARBA" id="ARBA00012637"/>
    </source>
</evidence>
<dbReference type="Proteomes" id="UP001314263">
    <property type="component" value="Unassembled WGS sequence"/>
</dbReference>
<keyword evidence="14" id="KW-1185">Reference proteome</keyword>
<dbReference type="SUPFAM" id="SSF51905">
    <property type="entry name" value="FAD/NAD(P)-binding domain"/>
    <property type="match status" value="2"/>
</dbReference>
<dbReference type="InterPro" id="IPR054585">
    <property type="entry name" value="NDH2-like_C"/>
</dbReference>
<keyword evidence="5" id="KW-0472">Membrane</keyword>
<dbReference type="Pfam" id="PF22366">
    <property type="entry name" value="NDH2_C"/>
    <property type="match status" value="1"/>
</dbReference>
<organism evidence="13 14">
    <name type="scientific">Coccomyxa viridis</name>
    <dbReference type="NCBI Taxonomy" id="1274662"/>
    <lineage>
        <taxon>Eukaryota</taxon>
        <taxon>Viridiplantae</taxon>
        <taxon>Chlorophyta</taxon>
        <taxon>core chlorophytes</taxon>
        <taxon>Trebouxiophyceae</taxon>
        <taxon>Trebouxiophyceae incertae sedis</taxon>
        <taxon>Coccomyxaceae</taxon>
        <taxon>Coccomyxa</taxon>
    </lineage>
</organism>
<comment type="catalytic activity">
    <reaction evidence="10">
        <text>a ubiquinone + NADH + H(+) = a ubiquinol + NAD(+)</text>
        <dbReference type="Rhea" id="RHEA:23152"/>
        <dbReference type="Rhea" id="RHEA-COMP:9565"/>
        <dbReference type="Rhea" id="RHEA-COMP:9566"/>
        <dbReference type="ChEBI" id="CHEBI:15378"/>
        <dbReference type="ChEBI" id="CHEBI:16389"/>
        <dbReference type="ChEBI" id="CHEBI:17976"/>
        <dbReference type="ChEBI" id="CHEBI:57540"/>
        <dbReference type="ChEBI" id="CHEBI:57945"/>
    </reaction>
</comment>
<protein>
    <recommendedName>
        <fullName evidence="3">NADH:ubiquinone reductase (non-electrogenic)</fullName>
        <ecNumber evidence="3">1.6.5.9</ecNumber>
    </recommendedName>
</protein>
<comment type="caution">
    <text evidence="13">The sequence shown here is derived from an EMBL/GenBank/DDBJ whole genome shotgun (WGS) entry which is preliminary data.</text>
</comment>
<dbReference type="Gene3D" id="3.50.50.100">
    <property type="match status" value="1"/>
</dbReference>
<evidence type="ECO:0000256" key="10">
    <source>
        <dbReference type="ARBA" id="ARBA00049010"/>
    </source>
</evidence>
<evidence type="ECO:0000256" key="7">
    <source>
        <dbReference type="ARBA" id="ARBA00023002"/>
    </source>
</evidence>
<reference evidence="13 14" key="1">
    <citation type="submission" date="2023-10" db="EMBL/GenBank/DDBJ databases">
        <authorList>
            <person name="Maclean D."/>
            <person name="Macfadyen A."/>
        </authorList>
    </citation>
    <scope>NUCLEOTIDE SEQUENCE [LARGE SCALE GENOMIC DNA]</scope>
</reference>
<comment type="catalytic activity">
    <reaction evidence="9">
        <text>a quinone + NADH + H(+) = a quinol + NAD(+)</text>
        <dbReference type="Rhea" id="RHEA:46160"/>
        <dbReference type="ChEBI" id="CHEBI:15378"/>
        <dbReference type="ChEBI" id="CHEBI:24646"/>
        <dbReference type="ChEBI" id="CHEBI:57540"/>
        <dbReference type="ChEBI" id="CHEBI:57945"/>
        <dbReference type="ChEBI" id="CHEBI:132124"/>
        <dbReference type="EC" id="1.6.5.9"/>
    </reaction>
</comment>
<comment type="similarity">
    <text evidence="2">Belongs to the NADH dehydrogenase family.</text>
</comment>
<keyword evidence="5" id="KW-0496">Mitochondrion</keyword>
<dbReference type="PANTHER" id="PTHR43706:SF38">
    <property type="entry name" value="FAD_NAD(P)-BINDING DOMAIN-CONTAINING PROTEIN"/>
    <property type="match status" value="1"/>
</dbReference>
<dbReference type="GO" id="GO:0005743">
    <property type="term" value="C:mitochondrial inner membrane"/>
    <property type="evidence" value="ECO:0007669"/>
    <property type="project" value="UniProtKB-SubCell"/>
</dbReference>
<evidence type="ECO:0000256" key="8">
    <source>
        <dbReference type="ARBA" id="ARBA00023027"/>
    </source>
</evidence>
<evidence type="ECO:0000313" key="14">
    <source>
        <dbReference type="Proteomes" id="UP001314263"/>
    </source>
</evidence>
<dbReference type="EC" id="1.6.5.9" evidence="3"/>
<keyword evidence="8" id="KW-0520">NAD</keyword>
<gene>
    <name evidence="13" type="ORF">CVIRNUC_005282</name>
</gene>